<dbReference type="Gramene" id="evm.model.06.1196">
    <property type="protein sequence ID" value="cds.evm.model.06.1196"/>
    <property type="gene ID" value="evm.TU.06.1196"/>
</dbReference>
<reference evidence="3" key="2">
    <citation type="submission" date="2021-03" db="UniProtKB">
        <authorList>
            <consortium name="EnsemblPlants"/>
        </authorList>
    </citation>
    <scope>IDENTIFICATION</scope>
</reference>
<reference evidence="3" key="1">
    <citation type="submission" date="2018-11" db="EMBL/GenBank/DDBJ databases">
        <authorList>
            <person name="Grassa J C."/>
        </authorList>
    </citation>
    <scope>NUCLEOTIDE SEQUENCE [LARGE SCALE GENOMIC DNA]</scope>
</reference>
<dbReference type="EnsemblPlants" id="evm.model.06.1196">
    <property type="protein sequence ID" value="cds.evm.model.06.1196"/>
    <property type="gene ID" value="evm.TU.06.1196"/>
</dbReference>
<evidence type="ECO:0000259" key="2">
    <source>
        <dbReference type="Pfam" id="PF14244"/>
    </source>
</evidence>
<accession>A0A803PTH4</accession>
<dbReference type="Proteomes" id="UP000596661">
    <property type="component" value="Chromosome 6"/>
</dbReference>
<organism evidence="3 4">
    <name type="scientific">Cannabis sativa</name>
    <name type="common">Hemp</name>
    <name type="synonym">Marijuana</name>
    <dbReference type="NCBI Taxonomy" id="3483"/>
    <lineage>
        <taxon>Eukaryota</taxon>
        <taxon>Viridiplantae</taxon>
        <taxon>Streptophyta</taxon>
        <taxon>Embryophyta</taxon>
        <taxon>Tracheophyta</taxon>
        <taxon>Spermatophyta</taxon>
        <taxon>Magnoliopsida</taxon>
        <taxon>eudicotyledons</taxon>
        <taxon>Gunneridae</taxon>
        <taxon>Pentapetalae</taxon>
        <taxon>rosids</taxon>
        <taxon>fabids</taxon>
        <taxon>Rosales</taxon>
        <taxon>Cannabaceae</taxon>
        <taxon>Cannabis</taxon>
    </lineage>
</organism>
<evidence type="ECO:0000256" key="1">
    <source>
        <dbReference type="SAM" id="MobiDB-lite"/>
    </source>
</evidence>
<dbReference type="PANTHER" id="PTHR37610">
    <property type="entry name" value="CCHC-TYPE DOMAIN-CONTAINING PROTEIN"/>
    <property type="match status" value="1"/>
</dbReference>
<protein>
    <recommendedName>
        <fullName evidence="2">Retrotransposon Copia-like N-terminal domain-containing protein</fullName>
    </recommendedName>
</protein>
<dbReference type="EMBL" id="UZAU01000598">
    <property type="status" value="NOT_ANNOTATED_CDS"/>
    <property type="molecule type" value="Genomic_DNA"/>
</dbReference>
<dbReference type="PANTHER" id="PTHR37610:SF40">
    <property type="entry name" value="OS01G0909600 PROTEIN"/>
    <property type="match status" value="1"/>
</dbReference>
<name>A0A803PTH4_CANSA</name>
<feature type="region of interest" description="Disordered" evidence="1">
    <location>
        <begin position="14"/>
        <end position="49"/>
    </location>
</feature>
<dbReference type="AlphaFoldDB" id="A0A803PTH4"/>
<dbReference type="Pfam" id="PF14244">
    <property type="entry name" value="Retrotran_gag_3"/>
    <property type="match status" value="1"/>
</dbReference>
<evidence type="ECO:0000313" key="3">
    <source>
        <dbReference type="EnsemblPlants" id="cds.evm.model.06.1196"/>
    </source>
</evidence>
<keyword evidence="4" id="KW-1185">Reference proteome</keyword>
<evidence type="ECO:0000313" key="4">
    <source>
        <dbReference type="Proteomes" id="UP000596661"/>
    </source>
</evidence>
<proteinExistence type="predicted"/>
<feature type="domain" description="Retrotransposon Copia-like N-terminal" evidence="2">
    <location>
        <begin position="86"/>
        <end position="130"/>
    </location>
</feature>
<feature type="compositionally biased region" description="Polar residues" evidence="1">
    <location>
        <begin position="21"/>
        <end position="34"/>
    </location>
</feature>
<dbReference type="InterPro" id="IPR029472">
    <property type="entry name" value="Copia-like_N"/>
</dbReference>
<sequence length="156" mass="17064">MSKRSNLHQASIACNNGAHGANSSATSSELNNNPVDDAPPNSAPLASQNLTIPPRVPVQAVATHHVHGDRPAYEDVQSPYYLSTVDHPGLDLVTPILKDRNFQPWTQDFKLSIGARNKMPFLDGTLPKPPPNDPLYSSLIHCNQMVQSWILHSVFP</sequence>